<sequence length="254" mass="28460">MESPTTTSPIYDPYAILPFVAYRSEACPEGDLCHSLMHFIESEKFRGVDDCYRRFLLQQDDPEDFLLETAAIQQGDVRADWAEQRAGLIRAGMWMQLVQNQDALRDSLLKPNCSTGVQLIDNAADDIYRRLITASESGNELRRVVLAGDRTLSGSAVFRTFDHLFQSRMPDEIYISDEIGLAELANQYALSKYIPVRVFSGSDDAEACAVSMLEKGTHVFTISRSVESESGLANRLLALAPEQGKVAHRFPWND</sequence>
<name>A0A1X0ZMB8_PSEPU</name>
<protein>
    <submittedName>
        <fullName evidence="1">Uncharacterized protein</fullName>
    </submittedName>
</protein>
<evidence type="ECO:0000313" key="1">
    <source>
        <dbReference type="EMBL" id="ORL58619.1"/>
    </source>
</evidence>
<dbReference type="OrthoDB" id="6945462at2"/>
<evidence type="ECO:0000313" key="2">
    <source>
        <dbReference type="Proteomes" id="UP000193675"/>
    </source>
</evidence>
<accession>A0A1X0ZMB8</accession>
<dbReference type="RefSeq" id="WP_084859070.1">
    <property type="nucleotide sequence ID" value="NZ_JAZGOE010000001.1"/>
</dbReference>
<reference evidence="1 2" key="1">
    <citation type="submission" date="2017-04" db="EMBL/GenBank/DDBJ databases">
        <title>Presence of VIM-2 positive Pseudomonas species in chickens and their surrounding environment.</title>
        <authorList>
            <person name="Zhang R."/>
        </authorList>
    </citation>
    <scope>NUCLEOTIDE SEQUENCE [LARGE SCALE GENOMIC DNA]</scope>
    <source>
        <strain evidence="1 2">DZ-C18</strain>
    </source>
</reference>
<comment type="caution">
    <text evidence="1">The sequence shown here is derived from an EMBL/GenBank/DDBJ whole genome shotgun (WGS) entry which is preliminary data.</text>
</comment>
<gene>
    <name evidence="1" type="ORF">B7H17_24065</name>
</gene>
<dbReference type="EMBL" id="NBWC01000049">
    <property type="protein sequence ID" value="ORL58619.1"/>
    <property type="molecule type" value="Genomic_DNA"/>
</dbReference>
<dbReference type="AlphaFoldDB" id="A0A1X0ZMB8"/>
<organism evidence="1 2">
    <name type="scientific">Pseudomonas putida</name>
    <name type="common">Arthrobacter siderocapsulatus</name>
    <dbReference type="NCBI Taxonomy" id="303"/>
    <lineage>
        <taxon>Bacteria</taxon>
        <taxon>Pseudomonadati</taxon>
        <taxon>Pseudomonadota</taxon>
        <taxon>Gammaproteobacteria</taxon>
        <taxon>Pseudomonadales</taxon>
        <taxon>Pseudomonadaceae</taxon>
        <taxon>Pseudomonas</taxon>
    </lineage>
</organism>
<dbReference type="Proteomes" id="UP000193675">
    <property type="component" value="Unassembled WGS sequence"/>
</dbReference>
<proteinExistence type="predicted"/>